<keyword evidence="2" id="KW-1185">Reference proteome</keyword>
<name>A0ABY1QR06_9BACT</name>
<evidence type="ECO:0000313" key="1">
    <source>
        <dbReference type="EMBL" id="SMP78033.1"/>
    </source>
</evidence>
<accession>A0ABY1QR06</accession>
<dbReference type="Proteomes" id="UP001158067">
    <property type="component" value="Unassembled WGS sequence"/>
</dbReference>
<dbReference type="InterPro" id="IPR044691">
    <property type="entry name" value="DCC1_Trx"/>
</dbReference>
<dbReference type="PANTHER" id="PTHR34290:SF2">
    <property type="entry name" value="OS04G0668800 PROTEIN"/>
    <property type="match status" value="1"/>
</dbReference>
<gene>
    <name evidence="1" type="ORF">SAMN06265222_12435</name>
</gene>
<sequence length="144" mass="16742">MLPDPDTYPDRDVVIYDGQCSFCASGVKRLHQLDRFGKRLAFLSLHDERTAERYPDLTHEMLMQEMFVVDSEGNRHGGADAVRYFSRRLPLLWIAAPILHVPGTASLWRHLYRFVGRNRYWISQKFFGGKPDCDGDSCSIHLRR</sequence>
<dbReference type="Pfam" id="PF04134">
    <property type="entry name" value="DCC1-like"/>
    <property type="match status" value="1"/>
</dbReference>
<reference evidence="1 2" key="1">
    <citation type="submission" date="2017-05" db="EMBL/GenBank/DDBJ databases">
        <authorList>
            <person name="Varghese N."/>
            <person name="Submissions S."/>
        </authorList>
    </citation>
    <scope>NUCLEOTIDE SEQUENCE [LARGE SCALE GENOMIC DNA]</scope>
    <source>
        <strain evidence="1 2">DSM 25457</strain>
    </source>
</reference>
<dbReference type="PANTHER" id="PTHR34290">
    <property type="entry name" value="SI:CH73-390P7.2"/>
    <property type="match status" value="1"/>
</dbReference>
<protein>
    <submittedName>
        <fullName evidence="1">Predicted thiol-disulfide oxidoreductase YuxK, DCC family</fullName>
    </submittedName>
</protein>
<evidence type="ECO:0000313" key="2">
    <source>
        <dbReference type="Proteomes" id="UP001158067"/>
    </source>
</evidence>
<dbReference type="EMBL" id="FXUG01000024">
    <property type="protein sequence ID" value="SMP78033.1"/>
    <property type="molecule type" value="Genomic_DNA"/>
</dbReference>
<comment type="caution">
    <text evidence="1">The sequence shown here is derived from an EMBL/GenBank/DDBJ whole genome shotgun (WGS) entry which is preliminary data.</text>
</comment>
<proteinExistence type="predicted"/>
<dbReference type="InterPro" id="IPR007263">
    <property type="entry name" value="DCC1-like"/>
</dbReference>
<organism evidence="1 2">
    <name type="scientific">Neorhodopirellula lusitana</name>
    <dbReference type="NCBI Taxonomy" id="445327"/>
    <lineage>
        <taxon>Bacteria</taxon>
        <taxon>Pseudomonadati</taxon>
        <taxon>Planctomycetota</taxon>
        <taxon>Planctomycetia</taxon>
        <taxon>Pirellulales</taxon>
        <taxon>Pirellulaceae</taxon>
        <taxon>Neorhodopirellula</taxon>
    </lineage>
</organism>